<dbReference type="Proteomes" id="UP000548632">
    <property type="component" value="Unassembled WGS sequence"/>
</dbReference>
<evidence type="ECO:0000256" key="2">
    <source>
        <dbReference type="ARBA" id="ARBA00022475"/>
    </source>
</evidence>
<keyword evidence="9" id="KW-1185">Reference proteome</keyword>
<evidence type="ECO:0000313" key="9">
    <source>
        <dbReference type="Proteomes" id="UP000548632"/>
    </source>
</evidence>
<dbReference type="GO" id="GO:0005886">
    <property type="term" value="C:plasma membrane"/>
    <property type="evidence" value="ECO:0007669"/>
    <property type="project" value="UniProtKB-SubCell"/>
</dbReference>
<keyword evidence="3" id="KW-0812">Transmembrane</keyword>
<dbReference type="EMBL" id="JABVCQ010000024">
    <property type="protein sequence ID" value="MBB1126700.1"/>
    <property type="molecule type" value="Genomic_DNA"/>
</dbReference>
<gene>
    <name evidence="8" type="ORF">HUK38_10730</name>
</gene>
<dbReference type="PIRSF" id="PIRSF018953">
    <property type="entry name" value="UCP018953"/>
    <property type="match status" value="1"/>
</dbReference>
<keyword evidence="4" id="KW-1133">Transmembrane helix</keyword>
<evidence type="ECO:0000259" key="6">
    <source>
        <dbReference type="SMART" id="SM00897"/>
    </source>
</evidence>
<name>A0A839HF14_9GAMM</name>
<evidence type="ECO:0000256" key="1">
    <source>
        <dbReference type="ARBA" id="ARBA00004651"/>
    </source>
</evidence>
<dbReference type="Pfam" id="PF08495">
    <property type="entry name" value="FIST"/>
    <property type="match status" value="1"/>
</dbReference>
<accession>A0A839HF14</accession>
<keyword evidence="2" id="KW-1003">Cell membrane</keyword>
<dbReference type="AlphaFoldDB" id="A0A839HF14"/>
<protein>
    <submittedName>
        <fullName evidence="8">FIST C-terminal domain-containing protein</fullName>
    </submittedName>
</protein>
<dbReference type="SMART" id="SM00897">
    <property type="entry name" value="FIST"/>
    <property type="match status" value="1"/>
</dbReference>
<sequence length="375" mass="40375">MQSNAFYYAHACADDERQVIDRVLSELKTATGNLGFLYVTEPLGAQLEDILDQCRTVTGVEHWVGAVSSGVCATGVEYYERPAAAMMIADLPANSFRVFSNIINTLKPYDAEQQQWLGNALPYMGLVHGDPSNPTIEELIKQLAARTATGFLVGGLASSDAAPGCACVISESAVSGGLTGVLFTEAVGIRTGLTQGCSPIGPVRHITDAQRNVLIQLDGRPALEVFKEDIGSELANDLERVAGTIFVGLPVMGSDTGDYLVRNLIGLDLTNQLLAIGELVEKGQDIRFCRRDTTSARDDLIRMLHHLKGRLDGPPRGGVYISCLGRGASLFGDDAGEIRHISEELGEFPLVGFYANGEIFQDRLYGYTGILTLFI</sequence>
<dbReference type="InterPro" id="IPR013702">
    <property type="entry name" value="FIST_domain_N"/>
</dbReference>
<dbReference type="Pfam" id="PF10442">
    <property type="entry name" value="FIST_C"/>
    <property type="match status" value="1"/>
</dbReference>
<dbReference type="PANTHER" id="PTHR14939:SF5">
    <property type="entry name" value="F-BOX ONLY PROTEIN 22"/>
    <property type="match status" value="1"/>
</dbReference>
<evidence type="ECO:0000256" key="4">
    <source>
        <dbReference type="ARBA" id="ARBA00022989"/>
    </source>
</evidence>
<dbReference type="InterPro" id="IPR016741">
    <property type="entry name" value="UCP018953"/>
</dbReference>
<comment type="subcellular location">
    <subcellularLocation>
        <location evidence="1">Cell membrane</location>
        <topology evidence="1">Multi-pass membrane protein</topology>
    </subcellularLocation>
</comment>
<feature type="domain" description="FIST" evidence="6">
    <location>
        <begin position="32"/>
        <end position="221"/>
    </location>
</feature>
<organism evidence="8 9">
    <name type="scientific">Thiospirillum jenense</name>
    <dbReference type="NCBI Taxonomy" id="1653858"/>
    <lineage>
        <taxon>Bacteria</taxon>
        <taxon>Pseudomonadati</taxon>
        <taxon>Pseudomonadota</taxon>
        <taxon>Gammaproteobacteria</taxon>
        <taxon>Chromatiales</taxon>
        <taxon>Chromatiaceae</taxon>
        <taxon>Thiospirillum</taxon>
    </lineage>
</organism>
<feature type="domain" description="FIST C-domain" evidence="7">
    <location>
        <begin position="222"/>
        <end position="362"/>
    </location>
</feature>
<reference evidence="8 9" key="1">
    <citation type="journal article" date="2020" name="Arch. Microbiol.">
        <title>The genome sequence of the giant phototrophic gammaproteobacterium Thiospirillum jenense gives insight into its physiological properties and phylogenetic relationships.</title>
        <authorList>
            <person name="Imhoff J.F."/>
            <person name="Meyer T.E."/>
            <person name="Kyndt J.A."/>
        </authorList>
    </citation>
    <scope>NUCLEOTIDE SEQUENCE [LARGE SCALE GENOMIC DNA]</scope>
    <source>
        <strain evidence="8 9">DSM 216</strain>
    </source>
</reference>
<evidence type="ECO:0000313" key="8">
    <source>
        <dbReference type="EMBL" id="MBB1126700.1"/>
    </source>
</evidence>
<proteinExistence type="predicted"/>
<comment type="caution">
    <text evidence="8">The sequence shown here is derived from an EMBL/GenBank/DDBJ whole genome shotgun (WGS) entry which is preliminary data.</text>
</comment>
<dbReference type="PANTHER" id="PTHR14939">
    <property type="entry name" value="F-BOX ONLY PROTEIN 22"/>
    <property type="match status" value="1"/>
</dbReference>
<dbReference type="SMART" id="SM01204">
    <property type="entry name" value="FIST_C"/>
    <property type="match status" value="1"/>
</dbReference>
<dbReference type="InterPro" id="IPR019494">
    <property type="entry name" value="FIST_C"/>
</dbReference>
<dbReference type="RefSeq" id="WP_182584329.1">
    <property type="nucleotide sequence ID" value="NZ_JABVCQ010000024.1"/>
</dbReference>
<evidence type="ECO:0000256" key="3">
    <source>
        <dbReference type="ARBA" id="ARBA00022692"/>
    </source>
</evidence>
<evidence type="ECO:0000259" key="7">
    <source>
        <dbReference type="SMART" id="SM01204"/>
    </source>
</evidence>
<evidence type="ECO:0000256" key="5">
    <source>
        <dbReference type="ARBA" id="ARBA00023136"/>
    </source>
</evidence>
<keyword evidence="5" id="KW-0472">Membrane</keyword>